<accession>A0AAP0DH32</accession>
<evidence type="ECO:0000259" key="1">
    <source>
        <dbReference type="PROSITE" id="PS50181"/>
    </source>
</evidence>
<dbReference type="AlphaFoldDB" id="A0AAP0DH32"/>
<evidence type="ECO:0000313" key="3">
    <source>
        <dbReference type="Proteomes" id="UP001408789"/>
    </source>
</evidence>
<reference evidence="2 3" key="1">
    <citation type="submission" date="2024-04" db="EMBL/GenBank/DDBJ databases">
        <title>The reference genome of an endangered Asteraceae, Deinandra increscens subsp. villosa, native to the Central Coast of California.</title>
        <authorList>
            <person name="Guilliams M."/>
            <person name="Hasenstab-Lehman K."/>
            <person name="Meyer R."/>
            <person name="Mcevoy S."/>
        </authorList>
    </citation>
    <scope>NUCLEOTIDE SEQUENCE [LARGE SCALE GENOMIC DNA]</scope>
    <source>
        <tissue evidence="2">Leaf</tissue>
    </source>
</reference>
<dbReference type="Proteomes" id="UP001408789">
    <property type="component" value="Unassembled WGS sequence"/>
</dbReference>
<dbReference type="InterPro" id="IPR032675">
    <property type="entry name" value="LRR_dom_sf"/>
</dbReference>
<dbReference type="Pfam" id="PF08387">
    <property type="entry name" value="FBD"/>
    <property type="match status" value="1"/>
</dbReference>
<name>A0AAP0DH32_9ASTR</name>
<dbReference type="SUPFAM" id="SSF52047">
    <property type="entry name" value="RNI-like"/>
    <property type="match status" value="1"/>
</dbReference>
<gene>
    <name evidence="2" type="ORF">SSX86_006959</name>
</gene>
<dbReference type="PANTHER" id="PTHR31900">
    <property type="entry name" value="F-BOX/RNI SUPERFAMILY PROTEIN-RELATED"/>
    <property type="match status" value="1"/>
</dbReference>
<dbReference type="SMART" id="SM00579">
    <property type="entry name" value="FBD"/>
    <property type="match status" value="1"/>
</dbReference>
<dbReference type="InterPro" id="IPR036047">
    <property type="entry name" value="F-box-like_dom_sf"/>
</dbReference>
<dbReference type="Gene3D" id="3.80.10.10">
    <property type="entry name" value="Ribonuclease Inhibitor"/>
    <property type="match status" value="1"/>
</dbReference>
<organism evidence="2 3">
    <name type="scientific">Deinandra increscens subsp. villosa</name>
    <dbReference type="NCBI Taxonomy" id="3103831"/>
    <lineage>
        <taxon>Eukaryota</taxon>
        <taxon>Viridiplantae</taxon>
        <taxon>Streptophyta</taxon>
        <taxon>Embryophyta</taxon>
        <taxon>Tracheophyta</taxon>
        <taxon>Spermatophyta</taxon>
        <taxon>Magnoliopsida</taxon>
        <taxon>eudicotyledons</taxon>
        <taxon>Gunneridae</taxon>
        <taxon>Pentapetalae</taxon>
        <taxon>asterids</taxon>
        <taxon>campanulids</taxon>
        <taxon>Asterales</taxon>
        <taxon>Asteraceae</taxon>
        <taxon>Asteroideae</taxon>
        <taxon>Heliantheae alliance</taxon>
        <taxon>Madieae</taxon>
        <taxon>Madiinae</taxon>
        <taxon>Deinandra</taxon>
    </lineage>
</organism>
<dbReference type="Pfam" id="PF00646">
    <property type="entry name" value="F-box"/>
    <property type="match status" value="1"/>
</dbReference>
<dbReference type="EMBL" id="JBCNJP010000008">
    <property type="protein sequence ID" value="KAK9074361.1"/>
    <property type="molecule type" value="Genomic_DNA"/>
</dbReference>
<feature type="domain" description="F-box" evidence="1">
    <location>
        <begin position="6"/>
        <end position="59"/>
    </location>
</feature>
<dbReference type="PROSITE" id="PS50181">
    <property type="entry name" value="FBOX"/>
    <property type="match status" value="1"/>
</dbReference>
<protein>
    <recommendedName>
        <fullName evidence="1">F-box domain-containing protein</fullName>
    </recommendedName>
</protein>
<dbReference type="InterPro" id="IPR053781">
    <property type="entry name" value="F-box_AtFBL13-like"/>
</dbReference>
<sequence>MRSENVDRLSRLPEEIVSHILSLMPTIYAVRTSILSKKWRYSWMFVTNLDLDDNHFPSILLHNLANIVDRVLEFRKSSHVKLFRLHITNTAVPKSCVSKWIDKAVGLKVCEFDIRITNLDLPLSFFTYKTLTKLRLHRTKSDFTLWEFPNSVSLPCLKTLDIVVRTNPAANAFKLICGSPILESLSFEVKFRNKDEEDYIFNIPTLKRLEVTLPYSVSIINQIVLHVPNVEYLFVGGSLSSIFVMEDVSSLVEACVSCDDIRFDRLHLWVELLKGLSRVELFSVQEIPFELHLPIFPNMKHFAIKSSGCSEIDHFLESCPKLKHLYIEEKIGFPWVGPKLAPVCMLTSLTTIKFPMCNFWEDDMPFLAYMLRNAKVLKKVTITWKYSSGIKQEKRVFAEFLKLPRASRCCEICLHGNWSHYTSTSS</sequence>
<dbReference type="InterPro" id="IPR001810">
    <property type="entry name" value="F-box_dom"/>
</dbReference>
<dbReference type="InterPro" id="IPR006566">
    <property type="entry name" value="FBD"/>
</dbReference>
<dbReference type="CDD" id="cd22160">
    <property type="entry name" value="F-box_AtFBL13-like"/>
    <property type="match status" value="1"/>
</dbReference>
<proteinExistence type="predicted"/>
<dbReference type="InterPro" id="IPR050232">
    <property type="entry name" value="FBL13/AtMIF1-like"/>
</dbReference>
<dbReference type="PANTHER" id="PTHR31900:SF31">
    <property type="entry name" value="F-BOX_LRR-REPEAT PROTEIN 13-LIKE"/>
    <property type="match status" value="1"/>
</dbReference>
<evidence type="ECO:0000313" key="2">
    <source>
        <dbReference type="EMBL" id="KAK9074361.1"/>
    </source>
</evidence>
<dbReference type="SUPFAM" id="SSF81383">
    <property type="entry name" value="F-box domain"/>
    <property type="match status" value="1"/>
</dbReference>
<keyword evidence="3" id="KW-1185">Reference proteome</keyword>
<comment type="caution">
    <text evidence="2">The sequence shown here is derived from an EMBL/GenBank/DDBJ whole genome shotgun (WGS) entry which is preliminary data.</text>
</comment>